<organism evidence="1 2">
    <name type="scientific">Thiorhodococcus mannitoliphagus</name>
    <dbReference type="NCBI Taxonomy" id="329406"/>
    <lineage>
        <taxon>Bacteria</taxon>
        <taxon>Pseudomonadati</taxon>
        <taxon>Pseudomonadota</taxon>
        <taxon>Gammaproteobacteria</taxon>
        <taxon>Chromatiales</taxon>
        <taxon>Chromatiaceae</taxon>
        <taxon>Thiorhodococcus</taxon>
    </lineage>
</organism>
<evidence type="ECO:0000313" key="1">
    <source>
        <dbReference type="EMBL" id="NEX22145.1"/>
    </source>
</evidence>
<comment type="caution">
    <text evidence="1">The sequence shown here is derived from an EMBL/GenBank/DDBJ whole genome shotgun (WGS) entry which is preliminary data.</text>
</comment>
<name>A0A6P1E381_9GAMM</name>
<proteinExistence type="predicted"/>
<keyword evidence="2" id="KW-1185">Reference proteome</keyword>
<gene>
    <name evidence="1" type="ORF">G3480_17845</name>
</gene>
<accession>A0A6P1E381</accession>
<reference evidence="1 2" key="2">
    <citation type="submission" date="2020-02" db="EMBL/GenBank/DDBJ databases">
        <title>Genome sequences of Thiorhodococcus mannitoliphagus and Thiorhodococcus minor, purple sulfur photosynthetic bacteria in the gammaproteobacterial family, Chromatiaceae.</title>
        <authorList>
            <person name="Aviles F.A."/>
            <person name="Meyer T.E."/>
            <person name="Kyndt J.A."/>
        </authorList>
    </citation>
    <scope>NUCLEOTIDE SEQUENCE [LARGE SCALE GENOMIC DNA]</scope>
    <source>
        <strain evidence="1 2">DSM 18266</strain>
    </source>
</reference>
<dbReference type="EMBL" id="JAAIJR010000085">
    <property type="protein sequence ID" value="NEX22145.1"/>
    <property type="molecule type" value="Genomic_DNA"/>
</dbReference>
<sequence>MTPRDLRRPRPNPELKSWERVIARESAAFRRSETLSERRGIAAMLRETLEMYLDEPAEMLDLAPGALPVRLAAVQVGDQTLTGPSPFADDNHVGDHFYQGGDGSISPGLTEAQCALVDPWTLSGYVVRHWRRLYRSTAPTQYHLTSETALDHVRSRARKQDIWREHFYGLLLDPAGYHQGRISAVVSEHRRLADAIRRAERVAGQLEIRCLVAQLEGAISIR</sequence>
<evidence type="ECO:0000313" key="2">
    <source>
        <dbReference type="Proteomes" id="UP000471640"/>
    </source>
</evidence>
<dbReference type="AlphaFoldDB" id="A0A6P1E381"/>
<dbReference type="Proteomes" id="UP000471640">
    <property type="component" value="Unassembled WGS sequence"/>
</dbReference>
<reference evidence="2" key="1">
    <citation type="journal article" date="2020" name="Microbiol. Resour. Announc.">
        <title>Draft Genome Sequences of Thiorhodococcus mannitoliphagus and Thiorhodococcus minor, Purple Sulfur Photosynthetic Bacteria in the Gammaproteobacterial Family Chromatiaceae.</title>
        <authorList>
            <person name="Aviles F.A."/>
            <person name="Meyer T.E."/>
            <person name="Kyndt J.A."/>
        </authorList>
    </citation>
    <scope>NUCLEOTIDE SEQUENCE [LARGE SCALE GENOMIC DNA]</scope>
    <source>
        <strain evidence="2">DSM 18266</strain>
    </source>
</reference>
<protein>
    <submittedName>
        <fullName evidence="1">Uncharacterized protein</fullName>
    </submittedName>
</protein>